<accession>A0A2A5T1C2</accession>
<keyword evidence="8" id="KW-0282">Flagellum</keyword>
<dbReference type="AlphaFoldDB" id="A0A2A5T1C2"/>
<evidence type="ECO:0000256" key="3">
    <source>
        <dbReference type="ARBA" id="ARBA00022795"/>
    </source>
</evidence>
<name>A0A2A5T1C2_9GAMM</name>
<dbReference type="InterPro" id="IPR025963">
    <property type="entry name" value="FLgD_Tudor"/>
</dbReference>
<keyword evidence="8" id="KW-0969">Cilium</keyword>
<keyword evidence="9" id="KW-1185">Reference proteome</keyword>
<feature type="domain" description="FlgD Tudor-like" evidence="7">
    <location>
        <begin position="98"/>
        <end position="234"/>
    </location>
</feature>
<dbReference type="EMBL" id="NBYY01000028">
    <property type="protein sequence ID" value="PCS21965.1"/>
    <property type="molecule type" value="Genomic_DNA"/>
</dbReference>
<keyword evidence="8" id="KW-0966">Cell projection</keyword>
<dbReference type="Pfam" id="PF03963">
    <property type="entry name" value="FlgD"/>
    <property type="match status" value="1"/>
</dbReference>
<comment type="caution">
    <text evidence="8">The sequence shown here is derived from an EMBL/GenBank/DDBJ whole genome shotgun (WGS) entry which is preliminary data.</text>
</comment>
<keyword evidence="3 5" id="KW-1005">Bacterial flagellum biogenesis</keyword>
<evidence type="ECO:0000313" key="8">
    <source>
        <dbReference type="EMBL" id="PCS21965.1"/>
    </source>
</evidence>
<evidence type="ECO:0000256" key="5">
    <source>
        <dbReference type="RuleBase" id="RU362076"/>
    </source>
</evidence>
<dbReference type="Gene3D" id="2.60.40.4070">
    <property type="match status" value="1"/>
</dbReference>
<feature type="domain" description="FlgD/Vpr Ig-like" evidence="6">
    <location>
        <begin position="130"/>
        <end position="188"/>
    </location>
</feature>
<gene>
    <name evidence="8" type="ORF">BTN49_2430</name>
</gene>
<dbReference type="InterPro" id="IPR005648">
    <property type="entry name" value="FlgD"/>
</dbReference>
<dbReference type="InterPro" id="IPR025965">
    <property type="entry name" value="FlgD/Vpr_Ig-like"/>
</dbReference>
<evidence type="ECO:0000259" key="7">
    <source>
        <dbReference type="Pfam" id="PF13861"/>
    </source>
</evidence>
<evidence type="ECO:0000256" key="1">
    <source>
        <dbReference type="ARBA" id="ARBA00010577"/>
    </source>
</evidence>
<dbReference type="Pfam" id="PF13861">
    <property type="entry name" value="FLgD_tudor"/>
    <property type="match status" value="1"/>
</dbReference>
<organism evidence="8 9">
    <name type="scientific">Candidatus Enterovibrio escicola</name>
    <dbReference type="NCBI Taxonomy" id="1927127"/>
    <lineage>
        <taxon>Bacteria</taxon>
        <taxon>Pseudomonadati</taxon>
        <taxon>Pseudomonadota</taxon>
        <taxon>Gammaproteobacteria</taxon>
        <taxon>Vibrionales</taxon>
        <taxon>Vibrionaceae</taxon>
        <taxon>Enterovibrio</taxon>
    </lineage>
</organism>
<reference evidence="9" key="1">
    <citation type="submission" date="2017-04" db="EMBL/GenBank/DDBJ databases">
        <title>Genome evolution of the luminous symbionts of deep sea anglerfish.</title>
        <authorList>
            <person name="Hendry T.A."/>
        </authorList>
    </citation>
    <scope>NUCLEOTIDE SEQUENCE [LARGE SCALE GENOMIC DNA]</scope>
</reference>
<evidence type="ECO:0000256" key="2">
    <source>
        <dbReference type="ARBA" id="ARBA00016013"/>
    </source>
</evidence>
<dbReference type="RefSeq" id="WP_097356931.1">
    <property type="nucleotide sequence ID" value="NZ_CAWNJE010000037.1"/>
</dbReference>
<comment type="similarity">
    <text evidence="1 5">Belongs to the FlgD family.</text>
</comment>
<dbReference type="GeneID" id="66952194"/>
<evidence type="ECO:0000313" key="9">
    <source>
        <dbReference type="Proteomes" id="UP000219020"/>
    </source>
</evidence>
<evidence type="ECO:0000256" key="4">
    <source>
        <dbReference type="ARBA" id="ARBA00024746"/>
    </source>
</evidence>
<protein>
    <recommendedName>
        <fullName evidence="2 5">Basal-body rod modification protein FlgD</fullName>
    </recommendedName>
</protein>
<dbReference type="Proteomes" id="UP000219020">
    <property type="component" value="Unassembled WGS sequence"/>
</dbReference>
<dbReference type="Gene3D" id="2.30.30.910">
    <property type="match status" value="1"/>
</dbReference>
<dbReference type="GO" id="GO:0044781">
    <property type="term" value="P:bacterial-type flagellum organization"/>
    <property type="evidence" value="ECO:0007669"/>
    <property type="project" value="UniProtKB-UniRule"/>
</dbReference>
<comment type="function">
    <text evidence="4 5">Required for flagellar hook formation. May act as a scaffolding protein.</text>
</comment>
<proteinExistence type="inferred from homology"/>
<sequence length="248" mass="26273">MNPIEGTGGAGSGSYIDKLKAVQENQRNGLGGEKVTGPSVLKQEDFLSLLTQQLAHQDPFKPVNNEQMIAQMASFSTVDGIGKMNKQFASLNTAMTSSQALQASSLVGQDVLVLGNYGFKSALGSIVSMVKLPQALNDIVVRIHNEQGQLLRSFSTGARSQGDHRIEWDGMDDSGKILPAGKYKINVGGMIGGRLQDLELSTYANVNSVLLGNGDGKVLLNIAGHVSPVELTEVLEVGNARADSMSQS</sequence>
<evidence type="ECO:0000259" key="6">
    <source>
        <dbReference type="Pfam" id="PF13860"/>
    </source>
</evidence>
<dbReference type="Pfam" id="PF13860">
    <property type="entry name" value="FlgD_ig"/>
    <property type="match status" value="1"/>
</dbReference>